<organism evidence="2 3">
    <name type="scientific">Candidatus Nitrospira allomarina</name>
    <dbReference type="NCBI Taxonomy" id="3020900"/>
    <lineage>
        <taxon>Bacteria</taxon>
        <taxon>Pseudomonadati</taxon>
        <taxon>Nitrospirota</taxon>
        <taxon>Nitrospiria</taxon>
        <taxon>Nitrospirales</taxon>
        <taxon>Nitrospiraceae</taxon>
        <taxon>Nitrospira</taxon>
    </lineage>
</organism>
<proteinExistence type="predicted"/>
<sequence length="151" mass="16832">MPISEKIQQAEYGEGRSVLVLFNVVVGVFATALLWAFQITPFAAGLSTNSIQGNLHPEIRQENTISMGTPPGRTLIYSLEPWGGIQIDAAGKSRFAMRDVSILPWRSGDNLLLTTAHMSMVAEFETGIRRRDIRPSVQYIRVRNLNWITTS</sequence>
<evidence type="ECO:0000313" key="3">
    <source>
        <dbReference type="Proteomes" id="UP001302719"/>
    </source>
</evidence>
<name>A0AA96G932_9BACT</name>
<evidence type="ECO:0000313" key="2">
    <source>
        <dbReference type="EMBL" id="WNM56662.1"/>
    </source>
</evidence>
<dbReference type="RefSeq" id="WP_312640286.1">
    <property type="nucleotide sequence ID" value="NZ_CP116967.1"/>
</dbReference>
<keyword evidence="1" id="KW-0472">Membrane</keyword>
<reference evidence="2 3" key="1">
    <citation type="submission" date="2023-01" db="EMBL/GenBank/DDBJ databases">
        <title>Cultivation and genomic characterization of new, ubiquitous marine nitrite-oxidizing bacteria from the Nitrospirales.</title>
        <authorList>
            <person name="Mueller A.J."/>
            <person name="Daebeler A."/>
            <person name="Herbold C.W."/>
            <person name="Kirkegaard R.H."/>
            <person name="Daims H."/>
        </authorList>
    </citation>
    <scope>NUCLEOTIDE SEQUENCE [LARGE SCALE GENOMIC DNA]</scope>
    <source>
        <strain evidence="2 3">VA</strain>
    </source>
</reference>
<gene>
    <name evidence="2" type="ORF">PP769_11810</name>
</gene>
<keyword evidence="1" id="KW-1133">Transmembrane helix</keyword>
<accession>A0AA96G932</accession>
<evidence type="ECO:0000256" key="1">
    <source>
        <dbReference type="SAM" id="Phobius"/>
    </source>
</evidence>
<feature type="transmembrane region" description="Helical" evidence="1">
    <location>
        <begin position="18"/>
        <end position="37"/>
    </location>
</feature>
<keyword evidence="3" id="KW-1185">Reference proteome</keyword>
<dbReference type="AlphaFoldDB" id="A0AA96G932"/>
<dbReference type="Proteomes" id="UP001302719">
    <property type="component" value="Chromosome"/>
</dbReference>
<keyword evidence="1" id="KW-0812">Transmembrane</keyword>
<protein>
    <submittedName>
        <fullName evidence="2">Uncharacterized protein</fullName>
    </submittedName>
</protein>
<dbReference type="KEGG" id="nall:PP769_11810"/>
<dbReference type="EMBL" id="CP116967">
    <property type="protein sequence ID" value="WNM56662.1"/>
    <property type="molecule type" value="Genomic_DNA"/>
</dbReference>